<comment type="caution">
    <text evidence="1">The sequence shown here is derived from an EMBL/GenBank/DDBJ whole genome shotgun (WGS) entry which is preliminary data.</text>
</comment>
<evidence type="ECO:0000313" key="2">
    <source>
        <dbReference type="Proteomes" id="UP000790377"/>
    </source>
</evidence>
<proteinExistence type="predicted"/>
<keyword evidence="2" id="KW-1185">Reference proteome</keyword>
<gene>
    <name evidence="1" type="ORF">BJ138DRAFT_972992</name>
</gene>
<accession>A0ACB7ZTX8</accession>
<dbReference type="Proteomes" id="UP000790377">
    <property type="component" value="Unassembled WGS sequence"/>
</dbReference>
<reference evidence="1" key="1">
    <citation type="journal article" date="2021" name="New Phytol.">
        <title>Evolutionary innovations through gain and loss of genes in the ectomycorrhizal Boletales.</title>
        <authorList>
            <person name="Wu G."/>
            <person name="Miyauchi S."/>
            <person name="Morin E."/>
            <person name="Kuo A."/>
            <person name="Drula E."/>
            <person name="Varga T."/>
            <person name="Kohler A."/>
            <person name="Feng B."/>
            <person name="Cao Y."/>
            <person name="Lipzen A."/>
            <person name="Daum C."/>
            <person name="Hundley H."/>
            <person name="Pangilinan J."/>
            <person name="Johnson J."/>
            <person name="Barry K."/>
            <person name="LaButti K."/>
            <person name="Ng V."/>
            <person name="Ahrendt S."/>
            <person name="Min B."/>
            <person name="Choi I.G."/>
            <person name="Park H."/>
            <person name="Plett J.M."/>
            <person name="Magnuson J."/>
            <person name="Spatafora J.W."/>
            <person name="Nagy L.G."/>
            <person name="Henrissat B."/>
            <person name="Grigoriev I.V."/>
            <person name="Yang Z.L."/>
            <person name="Xu J."/>
            <person name="Martin F.M."/>
        </authorList>
    </citation>
    <scope>NUCLEOTIDE SEQUENCE</scope>
    <source>
        <strain evidence="1">ATCC 28755</strain>
    </source>
</reference>
<sequence length="339" mass="38062">MHNLLLGLVMFHFRNVLGIDNSQHDRQTTESQLATAKDLEKARRVLNSSATAKALGRVGVPVLKALCTENNVKVTPTNIRKGIRKADLVTSLLVSSHRTNSTTPIPTTEHGDNEDFAILVNEEYVIECATEHDTEEDNAPLRLSKEELAGLRASLALVTRPTWHCGPPLNLGEPGHGKLKADEWRSCIEFDLPVALVQLWSSPDTKTTDETSELHAERYMNYMHAYLVGLQEVCPGMEFRSNHHFALHIGEFFLRFGPMHGWWMFPFERIIGILQQINTNHKLGQLETTMLESFCAAANVKGFLQQEGCPSILKNSAEILEKCWSQYNSGTLMSDIRTL</sequence>
<dbReference type="EMBL" id="MU268538">
    <property type="protein sequence ID" value="KAH7904268.1"/>
    <property type="molecule type" value="Genomic_DNA"/>
</dbReference>
<feature type="non-terminal residue" evidence="1">
    <location>
        <position position="339"/>
    </location>
</feature>
<organism evidence="1 2">
    <name type="scientific">Hygrophoropsis aurantiaca</name>
    <dbReference type="NCBI Taxonomy" id="72124"/>
    <lineage>
        <taxon>Eukaryota</taxon>
        <taxon>Fungi</taxon>
        <taxon>Dikarya</taxon>
        <taxon>Basidiomycota</taxon>
        <taxon>Agaricomycotina</taxon>
        <taxon>Agaricomycetes</taxon>
        <taxon>Agaricomycetidae</taxon>
        <taxon>Boletales</taxon>
        <taxon>Coniophorineae</taxon>
        <taxon>Hygrophoropsidaceae</taxon>
        <taxon>Hygrophoropsis</taxon>
    </lineage>
</organism>
<evidence type="ECO:0000313" key="1">
    <source>
        <dbReference type="EMBL" id="KAH7904268.1"/>
    </source>
</evidence>
<name>A0ACB7ZTX8_9AGAM</name>
<protein>
    <submittedName>
        <fullName evidence="1">Uncharacterized protein</fullName>
    </submittedName>
</protein>